<keyword evidence="1" id="KW-0732">Signal</keyword>
<evidence type="ECO:0000256" key="3">
    <source>
        <dbReference type="SAM" id="MobiDB-lite"/>
    </source>
</evidence>
<dbReference type="Proteomes" id="UP000242188">
    <property type="component" value="Unassembled WGS sequence"/>
</dbReference>
<proteinExistence type="predicted"/>
<evidence type="ECO:0000313" key="5">
    <source>
        <dbReference type="EMBL" id="OWF48269.1"/>
    </source>
</evidence>
<comment type="caution">
    <text evidence="5">The sequence shown here is derived from an EMBL/GenBank/DDBJ whole genome shotgun (WGS) entry which is preliminary data.</text>
</comment>
<feature type="region of interest" description="Disordered" evidence="3">
    <location>
        <begin position="1"/>
        <end position="27"/>
    </location>
</feature>
<evidence type="ECO:0000313" key="6">
    <source>
        <dbReference type="Proteomes" id="UP000242188"/>
    </source>
</evidence>
<name>A0A210QHT9_MIZYE</name>
<dbReference type="PANTHER" id="PTHR23412">
    <property type="entry name" value="STEREOCILIN RELATED"/>
    <property type="match status" value="1"/>
</dbReference>
<keyword evidence="2" id="KW-0325">Glycoprotein</keyword>
<protein>
    <submittedName>
        <fullName evidence="5">Otoancorin</fullName>
    </submittedName>
</protein>
<evidence type="ECO:0000256" key="2">
    <source>
        <dbReference type="ARBA" id="ARBA00023180"/>
    </source>
</evidence>
<dbReference type="PANTHER" id="PTHR23412:SF17">
    <property type="entry name" value="OTOANCORIN"/>
    <property type="match status" value="1"/>
</dbReference>
<accession>A0A210QHT9</accession>
<dbReference type="STRING" id="6573.A0A210QHT9"/>
<feature type="transmembrane region" description="Helical" evidence="4">
    <location>
        <begin position="359"/>
        <end position="379"/>
    </location>
</feature>
<dbReference type="InterPro" id="IPR026664">
    <property type="entry name" value="Stereocilin-rel"/>
</dbReference>
<dbReference type="AlphaFoldDB" id="A0A210QHT9"/>
<evidence type="ECO:0000256" key="4">
    <source>
        <dbReference type="SAM" id="Phobius"/>
    </source>
</evidence>
<keyword evidence="4" id="KW-0472">Membrane</keyword>
<dbReference type="EMBL" id="NEDP02003616">
    <property type="protein sequence ID" value="OWF48269.1"/>
    <property type="molecule type" value="Genomic_DNA"/>
</dbReference>
<keyword evidence="6" id="KW-1185">Reference proteome</keyword>
<evidence type="ECO:0000256" key="1">
    <source>
        <dbReference type="ARBA" id="ARBA00022729"/>
    </source>
</evidence>
<keyword evidence="4" id="KW-0812">Transmembrane</keyword>
<dbReference type="OrthoDB" id="6155953at2759"/>
<dbReference type="GO" id="GO:0009986">
    <property type="term" value="C:cell surface"/>
    <property type="evidence" value="ECO:0007669"/>
    <property type="project" value="TreeGrafter"/>
</dbReference>
<dbReference type="GO" id="GO:0007160">
    <property type="term" value="P:cell-matrix adhesion"/>
    <property type="evidence" value="ECO:0007669"/>
    <property type="project" value="TreeGrafter"/>
</dbReference>
<feature type="compositionally biased region" description="Basic and acidic residues" evidence="3">
    <location>
        <begin position="11"/>
        <end position="23"/>
    </location>
</feature>
<reference evidence="5 6" key="1">
    <citation type="journal article" date="2017" name="Nat. Ecol. Evol.">
        <title>Scallop genome provides insights into evolution of bilaterian karyotype and development.</title>
        <authorList>
            <person name="Wang S."/>
            <person name="Zhang J."/>
            <person name="Jiao W."/>
            <person name="Li J."/>
            <person name="Xun X."/>
            <person name="Sun Y."/>
            <person name="Guo X."/>
            <person name="Huan P."/>
            <person name="Dong B."/>
            <person name="Zhang L."/>
            <person name="Hu X."/>
            <person name="Sun X."/>
            <person name="Wang J."/>
            <person name="Zhao C."/>
            <person name="Wang Y."/>
            <person name="Wang D."/>
            <person name="Huang X."/>
            <person name="Wang R."/>
            <person name="Lv J."/>
            <person name="Li Y."/>
            <person name="Zhang Z."/>
            <person name="Liu B."/>
            <person name="Lu W."/>
            <person name="Hui Y."/>
            <person name="Liang J."/>
            <person name="Zhou Z."/>
            <person name="Hou R."/>
            <person name="Li X."/>
            <person name="Liu Y."/>
            <person name="Li H."/>
            <person name="Ning X."/>
            <person name="Lin Y."/>
            <person name="Zhao L."/>
            <person name="Xing Q."/>
            <person name="Dou J."/>
            <person name="Li Y."/>
            <person name="Mao J."/>
            <person name="Guo H."/>
            <person name="Dou H."/>
            <person name="Li T."/>
            <person name="Mu C."/>
            <person name="Jiang W."/>
            <person name="Fu Q."/>
            <person name="Fu X."/>
            <person name="Miao Y."/>
            <person name="Liu J."/>
            <person name="Yu Q."/>
            <person name="Li R."/>
            <person name="Liao H."/>
            <person name="Li X."/>
            <person name="Kong Y."/>
            <person name="Jiang Z."/>
            <person name="Chourrout D."/>
            <person name="Li R."/>
            <person name="Bao Z."/>
        </authorList>
    </citation>
    <scope>NUCLEOTIDE SEQUENCE [LARGE SCALE GENOMIC DNA]</scope>
    <source>
        <strain evidence="5 6">PY_sf001</strain>
    </source>
</reference>
<sequence>MAESVPFSMEAIKEKRTSQDIRKKAGFKNDINEDEQKKFDEQEKYFKEKGATALERTTVAPSSRKRRSTASLTCTVMHLLGTTGLSALTTTQISNLADHEFVDCAETLGSVTDYSTAQKDALLVVATRATVWGDPSSWLTTDIYSSGVICQAMTEVQIATLNLDLDTVSRLGQFNGWDTLKKKSVFDRWLNLHKSGDSSTITASELRSLGHITCGAETSHINNIPISVYQGAVDSIGELTSCEISQLQAFASLAKTAYGSAISTWDSTVITNVGTSIGGLSASEISSLTASQIDAVDPNHISYIPNAIFSGFTASQINTFSPSQAQSTTTSQRAALTSSQLNALSTVASITWVSAESGVGIAMTSWPVIVLFVLSAILYTQ</sequence>
<keyword evidence="4" id="KW-1133">Transmembrane helix</keyword>
<gene>
    <name evidence="5" type="ORF">KP79_PYT01217</name>
</gene>
<organism evidence="5 6">
    <name type="scientific">Mizuhopecten yessoensis</name>
    <name type="common">Japanese scallop</name>
    <name type="synonym">Patinopecten yessoensis</name>
    <dbReference type="NCBI Taxonomy" id="6573"/>
    <lineage>
        <taxon>Eukaryota</taxon>
        <taxon>Metazoa</taxon>
        <taxon>Spiralia</taxon>
        <taxon>Lophotrochozoa</taxon>
        <taxon>Mollusca</taxon>
        <taxon>Bivalvia</taxon>
        <taxon>Autobranchia</taxon>
        <taxon>Pteriomorphia</taxon>
        <taxon>Pectinida</taxon>
        <taxon>Pectinoidea</taxon>
        <taxon>Pectinidae</taxon>
        <taxon>Mizuhopecten</taxon>
    </lineage>
</organism>